<dbReference type="AlphaFoldDB" id="A0A7W9YM94"/>
<dbReference type="RefSeq" id="WP_184078972.1">
    <property type="nucleotide sequence ID" value="NZ_JACHDS010000001.1"/>
</dbReference>
<reference evidence="11 12" key="1">
    <citation type="submission" date="2020-08" db="EMBL/GenBank/DDBJ databases">
        <title>Sequencing the genomes of 1000 actinobacteria strains.</title>
        <authorList>
            <person name="Klenk H.-P."/>
        </authorList>
    </citation>
    <scope>NUCLEOTIDE SEQUENCE [LARGE SCALE GENOMIC DNA]</scope>
    <source>
        <strain evidence="11 12">DSM 46659</strain>
    </source>
</reference>
<comment type="pathway">
    <text evidence="6">Amine and polyamine biosynthesis; putrescine biosynthesis via L-ornithine pathway; putrescine from L-ornithine: step 1/1.</text>
</comment>
<keyword evidence="5 11" id="KW-0456">Lyase</keyword>
<dbReference type="InterPro" id="IPR029066">
    <property type="entry name" value="PLP-binding_barrel"/>
</dbReference>
<dbReference type="GO" id="GO:0033387">
    <property type="term" value="P:putrescine biosynthetic process from arginine, via ornithine"/>
    <property type="evidence" value="ECO:0007669"/>
    <property type="project" value="TreeGrafter"/>
</dbReference>
<evidence type="ECO:0000313" key="12">
    <source>
        <dbReference type="Proteomes" id="UP000546642"/>
    </source>
</evidence>
<accession>A0A7W9YM94</accession>
<comment type="similarity">
    <text evidence="2">Belongs to the Orn/Lys/Arg decarboxylase class-II family.</text>
</comment>
<dbReference type="GO" id="GO:0005737">
    <property type="term" value="C:cytoplasm"/>
    <property type="evidence" value="ECO:0007669"/>
    <property type="project" value="TreeGrafter"/>
</dbReference>
<evidence type="ECO:0000256" key="4">
    <source>
        <dbReference type="ARBA" id="ARBA00022898"/>
    </source>
</evidence>
<comment type="cofactor">
    <cofactor evidence="1 9">
        <name>pyridoxal 5'-phosphate</name>
        <dbReference type="ChEBI" id="CHEBI:597326"/>
    </cofactor>
</comment>
<dbReference type="EC" id="4.1.1.17" evidence="7"/>
<name>A0A7W9YM94_9ACTN</name>
<dbReference type="Pfam" id="PF02784">
    <property type="entry name" value="Orn_Arg_deC_N"/>
    <property type="match status" value="1"/>
</dbReference>
<dbReference type="InterPro" id="IPR022644">
    <property type="entry name" value="De-COase2_N"/>
</dbReference>
<proteinExistence type="inferred from homology"/>
<dbReference type="Proteomes" id="UP000546642">
    <property type="component" value="Unassembled WGS sequence"/>
</dbReference>
<dbReference type="InterPro" id="IPR009006">
    <property type="entry name" value="Ala_racemase/Decarboxylase_C"/>
</dbReference>
<dbReference type="FunFam" id="3.20.20.10:FF:000008">
    <property type="entry name" value="Ornithine decarboxylase"/>
    <property type="match status" value="1"/>
</dbReference>
<evidence type="ECO:0000259" key="10">
    <source>
        <dbReference type="Pfam" id="PF02784"/>
    </source>
</evidence>
<dbReference type="InterPro" id="IPR022653">
    <property type="entry name" value="De-COase2_pyr-phos_BS"/>
</dbReference>
<dbReference type="EMBL" id="JACHDS010000001">
    <property type="protein sequence ID" value="MBB6174744.1"/>
    <property type="molecule type" value="Genomic_DNA"/>
</dbReference>
<evidence type="ECO:0000256" key="2">
    <source>
        <dbReference type="ARBA" id="ARBA00008872"/>
    </source>
</evidence>
<evidence type="ECO:0000256" key="8">
    <source>
        <dbReference type="ARBA" id="ARBA00049127"/>
    </source>
</evidence>
<dbReference type="InterPro" id="IPR002433">
    <property type="entry name" value="Orn_de-COase"/>
</dbReference>
<evidence type="ECO:0000313" key="11">
    <source>
        <dbReference type="EMBL" id="MBB6174744.1"/>
    </source>
</evidence>
<feature type="active site" description="Proton donor" evidence="9">
    <location>
        <position position="329"/>
    </location>
</feature>
<keyword evidence="4 9" id="KW-0663">Pyridoxal phosphate</keyword>
<evidence type="ECO:0000256" key="7">
    <source>
        <dbReference type="ARBA" id="ARBA00034138"/>
    </source>
</evidence>
<dbReference type="PROSITE" id="PS00878">
    <property type="entry name" value="ODR_DC_2_1"/>
    <property type="match status" value="1"/>
</dbReference>
<feature type="domain" description="Orn/DAP/Arg decarboxylase 2 N-terminal" evidence="10">
    <location>
        <begin position="29"/>
        <end position="264"/>
    </location>
</feature>
<evidence type="ECO:0000256" key="3">
    <source>
        <dbReference type="ARBA" id="ARBA00022793"/>
    </source>
</evidence>
<sequence>MRAEDAGRIIDYLDRHRPATPCLVIDLNVVKRQYHRLSTTFSDTEIFYAVKANSHPDVVRALVGLGASFDVASPAEIDVCLAAGAAPGRLSYGNPIKKRRDIAYAHSRGVDTFVVDSAEEVGKVADAAPGGRVLCRIRVSSDGARWSLSEKFGCGPAQAADLLRTARSRGLRPYGVAFHIGSQQLKPARWNDGVALAARVFAELADDGIELEVLNLGGGLPAHYRDSVPALESYRESIETALSLNFPGGRRPRLAAEPGRFLVADAGLLRSEIVLVADAEERDGRRWIYLDIGRFGGLAETEGEAIQYRLSASRSSRTEEPAVIAGPTCDSADVIYRDANYLLPTGLTAGDYMDIHSAGAYTSSYASVGFNGFSPPDTYCIGA</sequence>
<gene>
    <name evidence="11" type="ORF">HNR23_004804</name>
</gene>
<dbReference type="PRINTS" id="PR01179">
    <property type="entry name" value="ODADCRBXLASE"/>
</dbReference>
<evidence type="ECO:0000256" key="9">
    <source>
        <dbReference type="PIRSR" id="PIRSR600183-50"/>
    </source>
</evidence>
<keyword evidence="3" id="KW-0210">Decarboxylase</keyword>
<dbReference type="InterPro" id="IPR000183">
    <property type="entry name" value="Orn/DAP/Arg_de-COase"/>
</dbReference>
<comment type="caution">
    <text evidence="11">The sequence shown here is derived from an EMBL/GenBank/DDBJ whole genome shotgun (WGS) entry which is preliminary data.</text>
</comment>
<dbReference type="SUPFAM" id="SSF51419">
    <property type="entry name" value="PLP-binding barrel"/>
    <property type="match status" value="1"/>
</dbReference>
<dbReference type="SUPFAM" id="SSF50621">
    <property type="entry name" value="Alanine racemase C-terminal domain-like"/>
    <property type="match status" value="1"/>
</dbReference>
<evidence type="ECO:0000256" key="6">
    <source>
        <dbReference type="ARBA" id="ARBA00034115"/>
    </source>
</evidence>
<feature type="modified residue" description="N6-(pyridoxal phosphate)lysine" evidence="9">
    <location>
        <position position="51"/>
    </location>
</feature>
<organism evidence="11 12">
    <name type="scientific">Nocardiopsis mwathae</name>
    <dbReference type="NCBI Taxonomy" id="1472723"/>
    <lineage>
        <taxon>Bacteria</taxon>
        <taxon>Bacillati</taxon>
        <taxon>Actinomycetota</taxon>
        <taxon>Actinomycetes</taxon>
        <taxon>Streptosporangiales</taxon>
        <taxon>Nocardiopsidaceae</taxon>
        <taxon>Nocardiopsis</taxon>
    </lineage>
</organism>
<dbReference type="FunFam" id="2.40.37.10:FF:000004">
    <property type="entry name" value="Ornithine decarboxylase"/>
    <property type="match status" value="1"/>
</dbReference>
<comment type="catalytic activity">
    <reaction evidence="8">
        <text>L-ornithine + H(+) = putrescine + CO2</text>
        <dbReference type="Rhea" id="RHEA:22964"/>
        <dbReference type="ChEBI" id="CHEBI:15378"/>
        <dbReference type="ChEBI" id="CHEBI:16526"/>
        <dbReference type="ChEBI" id="CHEBI:46911"/>
        <dbReference type="ChEBI" id="CHEBI:326268"/>
        <dbReference type="EC" id="4.1.1.17"/>
    </reaction>
</comment>
<dbReference type="GO" id="GO:0004586">
    <property type="term" value="F:ornithine decarboxylase activity"/>
    <property type="evidence" value="ECO:0007669"/>
    <property type="project" value="UniProtKB-EC"/>
</dbReference>
<dbReference type="PRINTS" id="PR01182">
    <property type="entry name" value="ORNDCRBXLASE"/>
</dbReference>
<evidence type="ECO:0000256" key="5">
    <source>
        <dbReference type="ARBA" id="ARBA00023239"/>
    </source>
</evidence>
<protein>
    <recommendedName>
        <fullName evidence="7">ornithine decarboxylase</fullName>
        <ecNumber evidence="7">4.1.1.17</ecNumber>
    </recommendedName>
</protein>
<dbReference type="CDD" id="cd00622">
    <property type="entry name" value="PLPDE_III_ODC"/>
    <property type="match status" value="1"/>
</dbReference>
<dbReference type="PANTHER" id="PTHR11482">
    <property type="entry name" value="ARGININE/DIAMINOPIMELATE/ORNITHINE DECARBOXYLASE"/>
    <property type="match status" value="1"/>
</dbReference>
<evidence type="ECO:0000256" key="1">
    <source>
        <dbReference type="ARBA" id="ARBA00001933"/>
    </source>
</evidence>
<keyword evidence="12" id="KW-1185">Reference proteome</keyword>
<dbReference type="Gene3D" id="2.40.37.10">
    <property type="entry name" value="Lyase, Ornithine Decarboxylase, Chain A, domain 1"/>
    <property type="match status" value="1"/>
</dbReference>
<dbReference type="Gene3D" id="3.20.20.10">
    <property type="entry name" value="Alanine racemase"/>
    <property type="match status" value="1"/>
</dbReference>
<dbReference type="PANTHER" id="PTHR11482:SF6">
    <property type="entry name" value="ORNITHINE DECARBOXYLASE 1-RELATED"/>
    <property type="match status" value="1"/>
</dbReference>